<dbReference type="PANTHER" id="PTHR43606:SF2">
    <property type="entry name" value="ALKALINE PHOSPHATASE FAMILY PROTEIN (AFU_ORTHOLOGUE AFUA_5G03860)"/>
    <property type="match status" value="1"/>
</dbReference>
<evidence type="ECO:0000259" key="2">
    <source>
        <dbReference type="Pfam" id="PF16655"/>
    </source>
</evidence>
<name>A0A3D8LDT9_9BACT</name>
<keyword evidence="4" id="KW-1185">Reference proteome</keyword>
<dbReference type="PANTHER" id="PTHR43606">
    <property type="entry name" value="PHOSPHATASE, PUTATIVE (AFU_ORTHOLOGUE AFUA_6G08710)-RELATED"/>
    <property type="match status" value="1"/>
</dbReference>
<accession>A0A3D8LDT9</accession>
<dbReference type="EMBL" id="QRGR01000008">
    <property type="protein sequence ID" value="RDV15601.1"/>
    <property type="molecule type" value="Genomic_DNA"/>
</dbReference>
<evidence type="ECO:0000259" key="1">
    <source>
        <dbReference type="Pfam" id="PF09423"/>
    </source>
</evidence>
<evidence type="ECO:0000313" key="4">
    <source>
        <dbReference type="Proteomes" id="UP000256708"/>
    </source>
</evidence>
<dbReference type="Pfam" id="PF09423">
    <property type="entry name" value="PhoD"/>
    <property type="match status" value="1"/>
</dbReference>
<evidence type="ECO:0000313" key="3">
    <source>
        <dbReference type="EMBL" id="RDV15601.1"/>
    </source>
</evidence>
<dbReference type="CDD" id="cd07389">
    <property type="entry name" value="MPP_PhoD"/>
    <property type="match status" value="1"/>
</dbReference>
<feature type="domain" description="Phospholipase D N-terminal" evidence="2">
    <location>
        <begin position="53"/>
        <end position="144"/>
    </location>
</feature>
<gene>
    <name evidence="3" type="ORF">DXT99_08950</name>
</gene>
<dbReference type="InterPro" id="IPR018946">
    <property type="entry name" value="PhoD-like_MPP"/>
</dbReference>
<dbReference type="Pfam" id="PF16655">
    <property type="entry name" value="PhoD_N"/>
    <property type="match status" value="1"/>
</dbReference>
<dbReference type="Gene3D" id="2.60.40.380">
    <property type="entry name" value="Purple acid phosphatase-like, N-terminal"/>
    <property type="match status" value="1"/>
</dbReference>
<comment type="caution">
    <text evidence="3">The sequence shown here is derived from an EMBL/GenBank/DDBJ whole genome shotgun (WGS) entry which is preliminary data.</text>
</comment>
<dbReference type="AlphaFoldDB" id="A0A3D8LDT9"/>
<organism evidence="3 4">
    <name type="scientific">Pontibacter diazotrophicus</name>
    <dbReference type="NCBI Taxonomy" id="1400979"/>
    <lineage>
        <taxon>Bacteria</taxon>
        <taxon>Pseudomonadati</taxon>
        <taxon>Bacteroidota</taxon>
        <taxon>Cytophagia</taxon>
        <taxon>Cytophagales</taxon>
        <taxon>Hymenobacteraceae</taxon>
        <taxon>Pontibacter</taxon>
    </lineage>
</organism>
<dbReference type="SUPFAM" id="SSF56300">
    <property type="entry name" value="Metallo-dependent phosphatases"/>
    <property type="match status" value="1"/>
</dbReference>
<feature type="domain" description="PhoD-like phosphatase metallophosphatase" evidence="1">
    <location>
        <begin position="156"/>
        <end position="554"/>
    </location>
</feature>
<sequence length="576" mass="63956">MDKQQILKKLSRRNFIRNSVIAATGVTLLPSVLTSCNVDEDYIPSKDFGFFEGVASFDPTQERVVLWTRYTPAPHESGKPEILLDVATDQAFNEVLVSQSVEVDTISDNTVNVDVSNLTSNTKYYYRFRNESNGAISIVGETRTLPAAGEATEVKMAVVSCANYQSGLFNVYGAVAESDADVVVHLGDYIYEYGLGGYGTNTLTVALDRIHHPKDEIITIDDYRARYRQYRRDEQLQKAHQLKPFICVWDDHEIANNAYENGAQNHQPGEGDFETRKLNAIQAWHEYLPARVEDNAKIYRNFEIAGIVNLMMLDTRIVGRDRQLNYNDYLTPNGLDAAAFLTDWQTPNRTILGSEQRSWLMSTLRTSSATWQVLGNQVLMGKMFLPAELLLVVSQIAAGNASPELFAQLTALITQLVSIKVRIRQGDTTVSDAERARVETVLPYNLDAWDGYPVEREMIYAVAAGKKLISLAGDTHNAWYSDLSAASGNKVGAEFAASSVSSPGIELIFGNNAEVLDGVEQAFTTLIDDLHYLNASDRGYVMATFSNSEAQADWRFVRTLAAKNTTTTTDYTASEG</sequence>
<dbReference type="InterPro" id="IPR038607">
    <property type="entry name" value="PhoD-like_sf"/>
</dbReference>
<dbReference type="OrthoDB" id="9763616at2"/>
<protein>
    <submittedName>
        <fullName evidence="3">Alkaline phosphatase</fullName>
    </submittedName>
</protein>
<dbReference type="InterPro" id="IPR029052">
    <property type="entry name" value="Metallo-depent_PP-like"/>
</dbReference>
<proteinExistence type="predicted"/>
<reference evidence="4" key="1">
    <citation type="submission" date="2018-08" db="EMBL/GenBank/DDBJ databases">
        <authorList>
            <person name="Liu Z.-W."/>
            <person name="Du Z.-J."/>
        </authorList>
    </citation>
    <scope>NUCLEOTIDE SEQUENCE [LARGE SCALE GENOMIC DNA]</scope>
    <source>
        <strain evidence="4">H4X</strain>
    </source>
</reference>
<dbReference type="InterPro" id="IPR032093">
    <property type="entry name" value="PhoD_N"/>
</dbReference>
<dbReference type="Proteomes" id="UP000256708">
    <property type="component" value="Unassembled WGS sequence"/>
</dbReference>
<dbReference type="InterPro" id="IPR052900">
    <property type="entry name" value="Phospholipid_Metab_Enz"/>
</dbReference>
<dbReference type="Gene3D" id="3.60.21.70">
    <property type="entry name" value="PhoD-like phosphatase"/>
    <property type="match status" value="1"/>
</dbReference>
<dbReference type="RefSeq" id="WP_115565196.1">
    <property type="nucleotide sequence ID" value="NZ_QRGR01000008.1"/>
</dbReference>